<dbReference type="PROSITE" id="PS50181">
    <property type="entry name" value="FBOX"/>
    <property type="match status" value="1"/>
</dbReference>
<dbReference type="SUPFAM" id="SSF52047">
    <property type="entry name" value="RNI-like"/>
    <property type="match status" value="1"/>
</dbReference>
<dbReference type="Pfam" id="PF00646">
    <property type="entry name" value="F-box"/>
    <property type="match status" value="1"/>
</dbReference>
<gene>
    <name evidence="2" type="ORF">L195_g013822</name>
</gene>
<evidence type="ECO:0000259" key="1">
    <source>
        <dbReference type="PROSITE" id="PS50181"/>
    </source>
</evidence>
<comment type="caution">
    <text evidence="2">The sequence shown here is derived from an EMBL/GenBank/DDBJ whole genome shotgun (WGS) entry which is preliminary data.</text>
</comment>
<organism evidence="2 3">
    <name type="scientific">Trifolium pratense</name>
    <name type="common">Red clover</name>
    <dbReference type="NCBI Taxonomy" id="57577"/>
    <lineage>
        <taxon>Eukaryota</taxon>
        <taxon>Viridiplantae</taxon>
        <taxon>Streptophyta</taxon>
        <taxon>Embryophyta</taxon>
        <taxon>Tracheophyta</taxon>
        <taxon>Spermatophyta</taxon>
        <taxon>Magnoliopsida</taxon>
        <taxon>eudicotyledons</taxon>
        <taxon>Gunneridae</taxon>
        <taxon>Pentapetalae</taxon>
        <taxon>rosids</taxon>
        <taxon>fabids</taxon>
        <taxon>Fabales</taxon>
        <taxon>Fabaceae</taxon>
        <taxon>Papilionoideae</taxon>
        <taxon>50 kb inversion clade</taxon>
        <taxon>NPAAA clade</taxon>
        <taxon>Hologalegina</taxon>
        <taxon>IRL clade</taxon>
        <taxon>Trifolieae</taxon>
        <taxon>Trifolium</taxon>
    </lineage>
</organism>
<dbReference type="AlphaFoldDB" id="A0A2K3PP90"/>
<dbReference type="STRING" id="57577.A0A2K3PP90"/>
<evidence type="ECO:0000313" key="2">
    <source>
        <dbReference type="EMBL" id="PNY17087.1"/>
    </source>
</evidence>
<dbReference type="SUPFAM" id="SSF81383">
    <property type="entry name" value="F-box domain"/>
    <property type="match status" value="1"/>
</dbReference>
<dbReference type="Proteomes" id="UP000236291">
    <property type="component" value="Unassembled WGS sequence"/>
</dbReference>
<dbReference type="InterPro" id="IPR032675">
    <property type="entry name" value="LRR_dom_sf"/>
</dbReference>
<dbReference type="InterPro" id="IPR055411">
    <property type="entry name" value="LRR_FXL15/At3g58940/PEG3-like"/>
</dbReference>
<dbReference type="EMBL" id="ASHM01009066">
    <property type="protein sequence ID" value="PNY17087.1"/>
    <property type="molecule type" value="Genomic_DNA"/>
</dbReference>
<dbReference type="SMART" id="SM00256">
    <property type="entry name" value="FBOX"/>
    <property type="match status" value="1"/>
</dbReference>
<feature type="non-terminal residue" evidence="2">
    <location>
        <position position="1"/>
    </location>
</feature>
<dbReference type="InterPro" id="IPR001810">
    <property type="entry name" value="F-box_dom"/>
</dbReference>
<accession>A0A2K3PP90</accession>
<dbReference type="PANTHER" id="PTHR31639">
    <property type="entry name" value="F-BOX PROTEIN-LIKE"/>
    <property type="match status" value="1"/>
</dbReference>
<dbReference type="Pfam" id="PF24758">
    <property type="entry name" value="LRR_At5g56370"/>
    <property type="match status" value="1"/>
</dbReference>
<name>A0A2K3PP90_TRIPR</name>
<evidence type="ECO:0000313" key="3">
    <source>
        <dbReference type="Proteomes" id="UP000236291"/>
    </source>
</evidence>
<dbReference type="Gene3D" id="3.80.10.10">
    <property type="entry name" value="Ribonuclease Inhibitor"/>
    <property type="match status" value="1"/>
</dbReference>
<dbReference type="ExpressionAtlas" id="A0A2K3PP90">
    <property type="expression patterns" value="baseline"/>
</dbReference>
<dbReference type="PANTHER" id="PTHR31639:SF93">
    <property type="entry name" value="F-BOX_FBD_LRR PROTEIN"/>
    <property type="match status" value="1"/>
</dbReference>
<dbReference type="InterPro" id="IPR036047">
    <property type="entry name" value="F-box-like_dom_sf"/>
</dbReference>
<reference evidence="2 3" key="1">
    <citation type="journal article" date="2014" name="Am. J. Bot.">
        <title>Genome assembly and annotation for red clover (Trifolium pratense; Fabaceae).</title>
        <authorList>
            <person name="Istvanek J."/>
            <person name="Jaros M."/>
            <person name="Krenek A."/>
            <person name="Repkova J."/>
        </authorList>
    </citation>
    <scope>NUCLEOTIDE SEQUENCE [LARGE SCALE GENOMIC DNA]</scope>
    <source>
        <strain evidence="3">cv. Tatra</strain>
        <tissue evidence="2">Young leaves</tissue>
    </source>
</reference>
<proteinExistence type="predicted"/>
<reference evidence="2 3" key="2">
    <citation type="journal article" date="2017" name="Front. Plant Sci.">
        <title>Gene Classification and Mining of Molecular Markers Useful in Red Clover (Trifolium pratense) Breeding.</title>
        <authorList>
            <person name="Istvanek J."/>
            <person name="Dluhosova J."/>
            <person name="Dluhos P."/>
            <person name="Patkova L."/>
            <person name="Nedelnik J."/>
            <person name="Repkova J."/>
        </authorList>
    </citation>
    <scope>NUCLEOTIDE SEQUENCE [LARGE SCALE GENOMIC DNA]</scope>
    <source>
        <strain evidence="3">cv. Tatra</strain>
        <tissue evidence="2">Young leaves</tissue>
    </source>
</reference>
<protein>
    <submittedName>
        <fullName evidence="2">F-box/FBD/LRR-repeat protein</fullName>
    </submittedName>
</protein>
<feature type="domain" description="F-box" evidence="1">
    <location>
        <begin position="21"/>
        <end position="69"/>
    </location>
</feature>
<sequence>SYLIRRKPSRSNRLTMTDADSDRISCLPDLIINQILSHLSIKEAVRTSVLSSMWRNKWSTQLDLVFDRQCVSGATSQDPSVIESKFLRIVDHVLLLHSGPINKFEVSDSGCDLIGVNSMADIDRWIRHLIGRSIKELVLDIWFEQRYKIPWCLFSCQSLCRLNLYCCWLKPPTTFEGFRNLKSLELERVTVAQDAFEHLISSSPLLEKLILTDFHGFTHINIHAPNLKYIQITGDVPVELPRPCIDLRSLCLFINFNDLKQISVALCLLKSSPKLRKFGMFVPLEEQTSLLTPASYCWEELFSEPDTPLLVRHLAIEDISGTKSELDFIRFLLLYSPVLEKLIVKPIVNVKPELMIELIRFRRASAQAEVIYRVNDSS</sequence>